<dbReference type="InterPro" id="IPR011761">
    <property type="entry name" value="ATP-grasp"/>
</dbReference>
<dbReference type="InterPro" id="IPR020560">
    <property type="entry name" value="PRibGlycinamide_synth_C-dom"/>
</dbReference>
<dbReference type="EC" id="6.3.4.13" evidence="4 13"/>
<comment type="similarity">
    <text evidence="10 13">Belongs to the GARS family.</text>
</comment>
<dbReference type="SUPFAM" id="SSF56059">
    <property type="entry name" value="Glutathione synthetase ATP-binding domain-like"/>
    <property type="match status" value="1"/>
</dbReference>
<dbReference type="SMART" id="SM01210">
    <property type="entry name" value="GARS_C"/>
    <property type="match status" value="1"/>
</dbReference>
<keyword evidence="17" id="KW-1185">Reference proteome</keyword>
<accession>A0A4R5N8D4</accession>
<sequence>MAKVLIVGSGAREHALAQTFLRSSIVSQVYVAPGNDGMTDENLVRLDIQANATTALIETVKNNHIDLTFVGNEEPLTLGIVDCFQEAGLTIFGPNAVAAQLEGSKDFTKSLLHKYHIPTANSATVTSLTAAQSTLSKFGLPIVFKLDGLALGKGVTIINDVAQAEDYLSDVYTRDAAAKLVIEEYLDGVEFSIFSLVGENGVVTHAPIAQDHKRRFDGDKGPNTGGMGAYSPVRWLSDAVRDRAISELVMPTIAAMANEGTPFIGVLYTGVMLTQDGPKVIEFNVRFGDPEAQVVLPQLTSDFYQLIMDLLNGNQPVAEWQDSDVYVGVVLAAAGYPQAPIKGAKVPTADEITPLIINFAGVKAGVASGGRVATVVAHDMNTTLAQQKVYNKLDQLGTDLQYRHDIAYQAIQHEVK</sequence>
<dbReference type="GO" id="GO:0004637">
    <property type="term" value="F:phosphoribosylamine-glycine ligase activity"/>
    <property type="evidence" value="ECO:0007669"/>
    <property type="project" value="UniProtKB-UniRule"/>
</dbReference>
<dbReference type="UniPathway" id="UPA00074">
    <property type="reaction ID" value="UER00125"/>
</dbReference>
<dbReference type="GO" id="GO:0006189">
    <property type="term" value="P:'de novo' IMP biosynthetic process"/>
    <property type="evidence" value="ECO:0007669"/>
    <property type="project" value="UniProtKB-UniRule"/>
</dbReference>
<feature type="domain" description="ATP-grasp" evidence="15">
    <location>
        <begin position="109"/>
        <end position="312"/>
    </location>
</feature>
<dbReference type="InterPro" id="IPR011054">
    <property type="entry name" value="Rudment_hybrid_motif"/>
</dbReference>
<dbReference type="PROSITE" id="PS50975">
    <property type="entry name" value="ATP_GRASP"/>
    <property type="match status" value="1"/>
</dbReference>
<comment type="cofactor">
    <cofactor evidence="1">
        <name>Mn(2+)</name>
        <dbReference type="ChEBI" id="CHEBI:29035"/>
    </cofactor>
</comment>
<evidence type="ECO:0000256" key="10">
    <source>
        <dbReference type="ARBA" id="ARBA00038345"/>
    </source>
</evidence>
<evidence type="ECO:0000313" key="17">
    <source>
        <dbReference type="Proteomes" id="UP000295681"/>
    </source>
</evidence>
<keyword evidence="9" id="KW-0464">Manganese</keyword>
<dbReference type="PROSITE" id="PS00184">
    <property type="entry name" value="GARS"/>
    <property type="match status" value="1"/>
</dbReference>
<dbReference type="InterPro" id="IPR000115">
    <property type="entry name" value="PRibGlycinamide_synth"/>
</dbReference>
<dbReference type="GO" id="GO:0046872">
    <property type="term" value="F:metal ion binding"/>
    <property type="evidence" value="ECO:0007669"/>
    <property type="project" value="InterPro"/>
</dbReference>
<dbReference type="Pfam" id="PF02844">
    <property type="entry name" value="GARS_N"/>
    <property type="match status" value="1"/>
</dbReference>
<dbReference type="STRING" id="907931.GCA_000165675_00835"/>
<dbReference type="RefSeq" id="WP_010007638.1">
    <property type="nucleotide sequence ID" value="NZ_JAGYGP010000001.1"/>
</dbReference>
<protein>
    <recommendedName>
        <fullName evidence="4 13">Phosphoribosylamine--glycine ligase</fullName>
        <ecNumber evidence="4 13">6.3.4.13</ecNumber>
    </recommendedName>
    <alternativeName>
        <fullName evidence="13">GARS</fullName>
    </alternativeName>
    <alternativeName>
        <fullName evidence="11 13">Glycinamide ribonucleotide synthetase</fullName>
    </alternativeName>
    <alternativeName>
        <fullName evidence="12 13">Phosphoribosylglycinamide synthetase</fullName>
    </alternativeName>
</protein>
<dbReference type="Proteomes" id="UP000295681">
    <property type="component" value="Unassembled WGS sequence"/>
</dbReference>
<reference evidence="16 17" key="1">
    <citation type="journal article" date="2019" name="Appl. Microbiol. Biotechnol.">
        <title>Uncovering carbohydrate metabolism through a genotype-phenotype association study of 56 lactic acid bacteria genomes.</title>
        <authorList>
            <person name="Buron-Moles G."/>
            <person name="Chailyan A."/>
            <person name="Dolejs I."/>
            <person name="Forster J."/>
            <person name="Miks M.H."/>
        </authorList>
    </citation>
    <scope>NUCLEOTIDE SEQUENCE [LARGE SCALE GENOMIC DNA]</scope>
    <source>
        <strain evidence="16 17">ATCC 700006</strain>
    </source>
</reference>
<dbReference type="HAMAP" id="MF_00138">
    <property type="entry name" value="GARS"/>
    <property type="match status" value="1"/>
</dbReference>
<dbReference type="Pfam" id="PF01071">
    <property type="entry name" value="GARS_A"/>
    <property type="match status" value="1"/>
</dbReference>
<dbReference type="PANTHER" id="PTHR43472:SF1">
    <property type="entry name" value="PHOSPHORIBOSYLAMINE--GLYCINE LIGASE, CHLOROPLASTIC"/>
    <property type="match status" value="1"/>
</dbReference>
<keyword evidence="7 13" id="KW-0658">Purine biosynthesis</keyword>
<organism evidence="16 17">
    <name type="scientific">Leuconostoc fallax</name>
    <dbReference type="NCBI Taxonomy" id="1251"/>
    <lineage>
        <taxon>Bacteria</taxon>
        <taxon>Bacillati</taxon>
        <taxon>Bacillota</taxon>
        <taxon>Bacilli</taxon>
        <taxon>Lactobacillales</taxon>
        <taxon>Lactobacillaceae</taxon>
        <taxon>Leuconostoc</taxon>
    </lineage>
</organism>
<evidence type="ECO:0000313" key="16">
    <source>
        <dbReference type="EMBL" id="TDG68182.1"/>
    </source>
</evidence>
<evidence type="ECO:0000256" key="14">
    <source>
        <dbReference type="PROSITE-ProRule" id="PRU00409"/>
    </source>
</evidence>
<proteinExistence type="inferred from homology"/>
<dbReference type="InterPro" id="IPR013815">
    <property type="entry name" value="ATP_grasp_subdomain_1"/>
</dbReference>
<evidence type="ECO:0000256" key="4">
    <source>
        <dbReference type="ARBA" id="ARBA00013255"/>
    </source>
</evidence>
<evidence type="ECO:0000259" key="15">
    <source>
        <dbReference type="PROSITE" id="PS50975"/>
    </source>
</evidence>
<dbReference type="Gene3D" id="3.30.470.20">
    <property type="entry name" value="ATP-grasp fold, B domain"/>
    <property type="match status" value="1"/>
</dbReference>
<evidence type="ECO:0000256" key="13">
    <source>
        <dbReference type="HAMAP-Rule" id="MF_00138"/>
    </source>
</evidence>
<name>A0A4R5N8D4_9LACO</name>
<dbReference type="EMBL" id="PUFI01000014">
    <property type="protein sequence ID" value="TDG68182.1"/>
    <property type="molecule type" value="Genomic_DNA"/>
</dbReference>
<dbReference type="GO" id="GO:0009113">
    <property type="term" value="P:purine nucleobase biosynthetic process"/>
    <property type="evidence" value="ECO:0007669"/>
    <property type="project" value="InterPro"/>
</dbReference>
<dbReference type="InterPro" id="IPR020561">
    <property type="entry name" value="PRibGlycinamid_synth_ATP-grasp"/>
</dbReference>
<dbReference type="AlphaFoldDB" id="A0A4R5N8D4"/>
<evidence type="ECO:0000256" key="7">
    <source>
        <dbReference type="ARBA" id="ARBA00022755"/>
    </source>
</evidence>
<comment type="cofactor">
    <cofactor evidence="2">
        <name>Mg(2+)</name>
        <dbReference type="ChEBI" id="CHEBI:18420"/>
    </cofactor>
</comment>
<dbReference type="Gene3D" id="3.90.600.10">
    <property type="entry name" value="Phosphoribosylglycinamide synthetase, C-terminal domain"/>
    <property type="match status" value="1"/>
</dbReference>
<dbReference type="PANTHER" id="PTHR43472">
    <property type="entry name" value="PHOSPHORIBOSYLAMINE--GLYCINE LIGASE"/>
    <property type="match status" value="1"/>
</dbReference>
<keyword evidence="6 14" id="KW-0547">Nucleotide-binding</keyword>
<gene>
    <name evidence="13" type="primary">purD</name>
    <name evidence="16" type="ORF">C5L23_000488</name>
</gene>
<evidence type="ECO:0000256" key="8">
    <source>
        <dbReference type="ARBA" id="ARBA00022840"/>
    </source>
</evidence>
<dbReference type="Pfam" id="PF02843">
    <property type="entry name" value="GARS_C"/>
    <property type="match status" value="1"/>
</dbReference>
<evidence type="ECO:0000256" key="12">
    <source>
        <dbReference type="ARBA" id="ARBA00042864"/>
    </source>
</evidence>
<dbReference type="SUPFAM" id="SSF51246">
    <property type="entry name" value="Rudiment single hybrid motif"/>
    <property type="match status" value="1"/>
</dbReference>
<dbReference type="NCBIfam" id="TIGR00877">
    <property type="entry name" value="purD"/>
    <property type="match status" value="1"/>
</dbReference>
<dbReference type="GO" id="GO:0005524">
    <property type="term" value="F:ATP binding"/>
    <property type="evidence" value="ECO:0007669"/>
    <property type="project" value="UniProtKB-UniRule"/>
</dbReference>
<evidence type="ECO:0000256" key="9">
    <source>
        <dbReference type="ARBA" id="ARBA00023211"/>
    </source>
</evidence>
<comment type="catalytic activity">
    <reaction evidence="13">
        <text>5-phospho-beta-D-ribosylamine + glycine + ATP = N(1)-(5-phospho-beta-D-ribosyl)glycinamide + ADP + phosphate + H(+)</text>
        <dbReference type="Rhea" id="RHEA:17453"/>
        <dbReference type="ChEBI" id="CHEBI:15378"/>
        <dbReference type="ChEBI" id="CHEBI:30616"/>
        <dbReference type="ChEBI" id="CHEBI:43474"/>
        <dbReference type="ChEBI" id="CHEBI:57305"/>
        <dbReference type="ChEBI" id="CHEBI:58681"/>
        <dbReference type="ChEBI" id="CHEBI:143788"/>
        <dbReference type="ChEBI" id="CHEBI:456216"/>
        <dbReference type="EC" id="6.3.4.13"/>
    </reaction>
</comment>
<dbReference type="Gene3D" id="3.40.50.20">
    <property type="match status" value="1"/>
</dbReference>
<dbReference type="SUPFAM" id="SSF52440">
    <property type="entry name" value="PreATP-grasp domain"/>
    <property type="match status" value="1"/>
</dbReference>
<evidence type="ECO:0000256" key="6">
    <source>
        <dbReference type="ARBA" id="ARBA00022741"/>
    </source>
</evidence>
<dbReference type="InterPro" id="IPR037123">
    <property type="entry name" value="PRibGlycinamide_synth_C_sf"/>
</dbReference>
<dbReference type="Gene3D" id="3.30.1490.20">
    <property type="entry name" value="ATP-grasp fold, A domain"/>
    <property type="match status" value="1"/>
</dbReference>
<dbReference type="SMART" id="SM01209">
    <property type="entry name" value="GARS_A"/>
    <property type="match status" value="1"/>
</dbReference>
<evidence type="ECO:0000256" key="3">
    <source>
        <dbReference type="ARBA" id="ARBA00005174"/>
    </source>
</evidence>
<dbReference type="InterPro" id="IPR020559">
    <property type="entry name" value="PRibGlycinamide_synth_CS"/>
</dbReference>
<evidence type="ECO:0000256" key="11">
    <source>
        <dbReference type="ARBA" id="ARBA00042242"/>
    </source>
</evidence>
<keyword evidence="8 14" id="KW-0067">ATP-binding</keyword>
<evidence type="ECO:0000256" key="1">
    <source>
        <dbReference type="ARBA" id="ARBA00001936"/>
    </source>
</evidence>
<dbReference type="InterPro" id="IPR016185">
    <property type="entry name" value="PreATP-grasp_dom_sf"/>
</dbReference>
<comment type="pathway">
    <text evidence="3 13">Purine metabolism; IMP biosynthesis via de novo pathway; N(1)-(5-phospho-D-ribosyl)glycinamide from 5-phospho-alpha-D-ribose 1-diphosphate: step 2/2.</text>
</comment>
<keyword evidence="5 13" id="KW-0436">Ligase</keyword>
<evidence type="ECO:0000256" key="5">
    <source>
        <dbReference type="ARBA" id="ARBA00022598"/>
    </source>
</evidence>
<comment type="caution">
    <text evidence="16">The sequence shown here is derived from an EMBL/GenBank/DDBJ whole genome shotgun (WGS) entry which is preliminary data.</text>
</comment>
<evidence type="ECO:0000256" key="2">
    <source>
        <dbReference type="ARBA" id="ARBA00001946"/>
    </source>
</evidence>
<dbReference type="InterPro" id="IPR020562">
    <property type="entry name" value="PRibGlycinamide_synth_N"/>
</dbReference>